<sequence>MHLKALYSVRPVTHLNNHQCLENAQIFTVQQFYFSAETNRTPIITPAAVRATVAAALWY</sequence>
<name>A0A0E9TEI8_ANGAN</name>
<reference evidence="1" key="1">
    <citation type="submission" date="2014-11" db="EMBL/GenBank/DDBJ databases">
        <authorList>
            <person name="Amaro Gonzalez C."/>
        </authorList>
    </citation>
    <scope>NUCLEOTIDE SEQUENCE</scope>
</reference>
<proteinExistence type="predicted"/>
<dbReference type="EMBL" id="GBXM01057282">
    <property type="protein sequence ID" value="JAH51295.1"/>
    <property type="molecule type" value="Transcribed_RNA"/>
</dbReference>
<organism evidence="1">
    <name type="scientific">Anguilla anguilla</name>
    <name type="common">European freshwater eel</name>
    <name type="synonym">Muraena anguilla</name>
    <dbReference type="NCBI Taxonomy" id="7936"/>
    <lineage>
        <taxon>Eukaryota</taxon>
        <taxon>Metazoa</taxon>
        <taxon>Chordata</taxon>
        <taxon>Craniata</taxon>
        <taxon>Vertebrata</taxon>
        <taxon>Euteleostomi</taxon>
        <taxon>Actinopterygii</taxon>
        <taxon>Neopterygii</taxon>
        <taxon>Teleostei</taxon>
        <taxon>Anguilliformes</taxon>
        <taxon>Anguillidae</taxon>
        <taxon>Anguilla</taxon>
    </lineage>
</organism>
<dbReference type="AlphaFoldDB" id="A0A0E9TEI8"/>
<reference evidence="1" key="2">
    <citation type="journal article" date="2015" name="Fish Shellfish Immunol.">
        <title>Early steps in the European eel (Anguilla anguilla)-Vibrio vulnificus interaction in the gills: Role of the RtxA13 toxin.</title>
        <authorList>
            <person name="Callol A."/>
            <person name="Pajuelo D."/>
            <person name="Ebbesson L."/>
            <person name="Teles M."/>
            <person name="MacKenzie S."/>
            <person name="Amaro C."/>
        </authorList>
    </citation>
    <scope>NUCLEOTIDE SEQUENCE</scope>
</reference>
<evidence type="ECO:0000313" key="1">
    <source>
        <dbReference type="EMBL" id="JAH51295.1"/>
    </source>
</evidence>
<protein>
    <submittedName>
        <fullName evidence="1">Uncharacterized protein</fullName>
    </submittedName>
</protein>
<accession>A0A0E9TEI8</accession>